<dbReference type="Proteomes" id="UP000187609">
    <property type="component" value="Unassembled WGS sequence"/>
</dbReference>
<keyword evidence="2" id="KW-1185">Reference proteome</keyword>
<dbReference type="AlphaFoldDB" id="A0A314L1S2"/>
<protein>
    <submittedName>
        <fullName evidence="1">Uncharacterized protein</fullName>
    </submittedName>
</protein>
<reference evidence="1" key="1">
    <citation type="submission" date="2016-11" db="EMBL/GenBank/DDBJ databases">
        <title>The genome of Nicotiana attenuata.</title>
        <authorList>
            <person name="Xu S."/>
            <person name="Brockmoeller T."/>
            <person name="Gaquerel E."/>
            <person name="Navarro A."/>
            <person name="Kuhl H."/>
            <person name="Gase K."/>
            <person name="Ling Z."/>
            <person name="Zhou W."/>
            <person name="Kreitzer C."/>
            <person name="Stanke M."/>
            <person name="Tang H."/>
            <person name="Lyons E."/>
            <person name="Pandey P."/>
            <person name="Pandey S.P."/>
            <person name="Timmermann B."/>
            <person name="Baldwin I.T."/>
        </authorList>
    </citation>
    <scope>NUCLEOTIDE SEQUENCE [LARGE SCALE GENOMIC DNA]</scope>
    <source>
        <strain evidence="1">UT</strain>
    </source>
</reference>
<proteinExistence type="predicted"/>
<dbReference type="Gene3D" id="3.40.50.2000">
    <property type="entry name" value="Glycogen Phosphorylase B"/>
    <property type="match status" value="1"/>
</dbReference>
<accession>A0A314L1S2</accession>
<comment type="caution">
    <text evidence="1">The sequence shown here is derived from an EMBL/GenBank/DDBJ whole genome shotgun (WGS) entry which is preliminary data.</text>
</comment>
<dbReference type="EMBL" id="MJEQ01000541">
    <property type="protein sequence ID" value="OIT35576.1"/>
    <property type="molecule type" value="Genomic_DNA"/>
</dbReference>
<evidence type="ECO:0000313" key="1">
    <source>
        <dbReference type="EMBL" id="OIT35576.1"/>
    </source>
</evidence>
<dbReference type="SUPFAM" id="SSF53756">
    <property type="entry name" value="UDP-Glycosyltransferase/glycogen phosphorylase"/>
    <property type="match status" value="1"/>
</dbReference>
<evidence type="ECO:0000313" key="2">
    <source>
        <dbReference type="Proteomes" id="UP000187609"/>
    </source>
</evidence>
<organism evidence="1 2">
    <name type="scientific">Nicotiana attenuata</name>
    <name type="common">Coyote tobacco</name>
    <dbReference type="NCBI Taxonomy" id="49451"/>
    <lineage>
        <taxon>Eukaryota</taxon>
        <taxon>Viridiplantae</taxon>
        <taxon>Streptophyta</taxon>
        <taxon>Embryophyta</taxon>
        <taxon>Tracheophyta</taxon>
        <taxon>Spermatophyta</taxon>
        <taxon>Magnoliopsida</taxon>
        <taxon>eudicotyledons</taxon>
        <taxon>Gunneridae</taxon>
        <taxon>Pentapetalae</taxon>
        <taxon>asterids</taxon>
        <taxon>lamiids</taxon>
        <taxon>Solanales</taxon>
        <taxon>Solanaceae</taxon>
        <taxon>Nicotianoideae</taxon>
        <taxon>Nicotianeae</taxon>
        <taxon>Nicotiana</taxon>
    </lineage>
</organism>
<sequence length="101" mass="11457">MPDLLSHHQSTKGLPNHLYPPLFTAYKMAGESFSNIVNNLNPDLIVEDFFQAWAPDIALSKNIPIINFTVSGAACYSFKYHLYLHDDATDDYPFREMCLSS</sequence>
<dbReference type="SMR" id="A0A314L1S2"/>
<dbReference type="Gramene" id="OIT35576">
    <property type="protein sequence ID" value="OIT35576"/>
    <property type="gene ID" value="A4A49_53763"/>
</dbReference>
<name>A0A314L1S2_NICAT</name>
<gene>
    <name evidence="1" type="ORF">A4A49_53763</name>
</gene>